<evidence type="ECO:0000256" key="7">
    <source>
        <dbReference type="ARBA" id="ARBA00022898"/>
    </source>
</evidence>
<evidence type="ECO:0000313" key="12">
    <source>
        <dbReference type="EMBL" id="MBP0440865.1"/>
    </source>
</evidence>
<protein>
    <recommendedName>
        <fullName evidence="4">Cysteine desulfurase</fullName>
    </recommendedName>
</protein>
<dbReference type="GO" id="GO:0051536">
    <property type="term" value="F:iron-sulfur cluster binding"/>
    <property type="evidence" value="ECO:0007669"/>
    <property type="project" value="UniProtKB-KW"/>
</dbReference>
<dbReference type="Gene3D" id="3.40.640.10">
    <property type="entry name" value="Type I PLP-dependent aspartate aminotransferase-like (Major domain)"/>
    <property type="match status" value="1"/>
</dbReference>
<accession>A0A8J7ULE7</accession>
<gene>
    <name evidence="12" type="ORF">J5Y06_19630</name>
</gene>
<dbReference type="GO" id="GO:0031071">
    <property type="term" value="F:cysteine desulfurase activity"/>
    <property type="evidence" value="ECO:0007669"/>
    <property type="project" value="UniProtKB-EC"/>
</dbReference>
<dbReference type="InterPro" id="IPR000192">
    <property type="entry name" value="Aminotrans_V_dom"/>
</dbReference>
<reference evidence="12" key="1">
    <citation type="submission" date="2021-03" db="EMBL/GenBank/DDBJ databases">
        <title>Genome sequencing and assembly of Tianweitania sediminis.</title>
        <authorList>
            <person name="Chhetri G."/>
        </authorList>
    </citation>
    <scope>NUCLEOTIDE SEQUENCE</scope>
    <source>
        <strain evidence="12">Z8</strain>
    </source>
</reference>
<evidence type="ECO:0000256" key="4">
    <source>
        <dbReference type="ARBA" id="ARBA00013558"/>
    </source>
</evidence>
<evidence type="ECO:0000259" key="11">
    <source>
        <dbReference type="Pfam" id="PF00266"/>
    </source>
</evidence>
<keyword evidence="9" id="KW-0411">Iron-sulfur</keyword>
<dbReference type="PANTHER" id="PTHR11601">
    <property type="entry name" value="CYSTEINE DESULFURYLASE FAMILY MEMBER"/>
    <property type="match status" value="1"/>
</dbReference>
<dbReference type="Pfam" id="PF00266">
    <property type="entry name" value="Aminotran_5"/>
    <property type="match status" value="1"/>
</dbReference>
<keyword evidence="7" id="KW-0663">Pyridoxal phosphate</keyword>
<comment type="similarity">
    <text evidence="3">Belongs to the class-V pyridoxal-phosphate-dependent aminotransferase family. NifS/IscS subfamily.</text>
</comment>
<dbReference type="AlphaFoldDB" id="A0A8J7ULE7"/>
<comment type="cofactor">
    <cofactor evidence="1">
        <name>pyridoxal 5'-phosphate</name>
        <dbReference type="ChEBI" id="CHEBI:597326"/>
    </cofactor>
</comment>
<proteinExistence type="inferred from homology"/>
<dbReference type="InterPro" id="IPR016454">
    <property type="entry name" value="Cysteine_dSase"/>
</dbReference>
<name>A0A8J7ULE7_9HYPH</name>
<evidence type="ECO:0000256" key="8">
    <source>
        <dbReference type="ARBA" id="ARBA00023004"/>
    </source>
</evidence>
<keyword evidence="6" id="KW-0479">Metal-binding</keyword>
<evidence type="ECO:0000256" key="3">
    <source>
        <dbReference type="ARBA" id="ARBA00006490"/>
    </source>
</evidence>
<dbReference type="Gene3D" id="1.10.260.50">
    <property type="match status" value="1"/>
</dbReference>
<dbReference type="InterPro" id="IPR015422">
    <property type="entry name" value="PyrdxlP-dep_Trfase_small"/>
</dbReference>
<dbReference type="GO" id="GO:0046872">
    <property type="term" value="F:metal ion binding"/>
    <property type="evidence" value="ECO:0007669"/>
    <property type="project" value="UniProtKB-KW"/>
</dbReference>
<keyword evidence="13" id="KW-1185">Reference proteome</keyword>
<sequence length="385" mass="40266">MTAPRVYLDHNASMPLRPEAHAAMLQALALTANPSSVHAEGRQARKLVEAARRDVALLVGADSARVVFTSGATEAAATLLTPFWTMGRAPLRFSRLYVGATEHPCVLQGGRFAAEDISVLPVRPDGRLDLDALASAMAGHDKEAGLPLVSVQAANNETGVLQPLDELAAATHAAGGILVVDAVQAAGRVALDLTEAAADYLFLSGHKIGGPKGIGAIVSTSDVMMPAPLIRGGGQERGHRGGTENLPGMVGFGAAARAARGELDRAGALRERRDRLEARIADIVPDAAIHSQTADRLPNTIFFTVPGFKAETAQIAFDLSGVALSAGSACSSGKVGRSHVLDAMGWTGEGALRVSFGHQTSDEELQRFCEVLRDIVARRDSRRAA</sequence>
<dbReference type="EMBL" id="JAGIYY010000009">
    <property type="protein sequence ID" value="MBP0440865.1"/>
    <property type="molecule type" value="Genomic_DNA"/>
</dbReference>
<dbReference type="InterPro" id="IPR015424">
    <property type="entry name" value="PyrdxlP-dep_Trfase"/>
</dbReference>
<evidence type="ECO:0000256" key="2">
    <source>
        <dbReference type="ARBA" id="ARBA00003120"/>
    </source>
</evidence>
<dbReference type="InterPro" id="IPR015421">
    <property type="entry name" value="PyrdxlP-dep_Trfase_major"/>
</dbReference>
<evidence type="ECO:0000256" key="10">
    <source>
        <dbReference type="ARBA" id="ARBA00050776"/>
    </source>
</evidence>
<dbReference type="PIRSF" id="PIRSF005572">
    <property type="entry name" value="NifS"/>
    <property type="match status" value="1"/>
</dbReference>
<dbReference type="Proteomes" id="UP000666240">
    <property type="component" value="Unassembled WGS sequence"/>
</dbReference>
<comment type="function">
    <text evidence="2">Catalyzes the removal of elemental sulfur atoms from cysteine to produce alanine. Seems to participate in the biosynthesis of the nitrogenase metalloclusters by providing the inorganic sulfur required for the Fe-S core formation.</text>
</comment>
<dbReference type="Gene3D" id="3.90.1150.10">
    <property type="entry name" value="Aspartate Aminotransferase, domain 1"/>
    <property type="match status" value="1"/>
</dbReference>
<organism evidence="12 13">
    <name type="scientific">Tianweitania sediminis</name>
    <dbReference type="NCBI Taxonomy" id="1502156"/>
    <lineage>
        <taxon>Bacteria</taxon>
        <taxon>Pseudomonadati</taxon>
        <taxon>Pseudomonadota</taxon>
        <taxon>Alphaproteobacteria</taxon>
        <taxon>Hyphomicrobiales</taxon>
        <taxon>Phyllobacteriaceae</taxon>
        <taxon>Tianweitania</taxon>
    </lineage>
</organism>
<evidence type="ECO:0000256" key="5">
    <source>
        <dbReference type="ARBA" id="ARBA00022679"/>
    </source>
</evidence>
<keyword evidence="8" id="KW-0408">Iron</keyword>
<dbReference type="SUPFAM" id="SSF53383">
    <property type="entry name" value="PLP-dependent transferases"/>
    <property type="match status" value="1"/>
</dbReference>
<feature type="domain" description="Aminotransferase class V" evidence="11">
    <location>
        <begin position="6"/>
        <end position="368"/>
    </location>
</feature>
<comment type="caution">
    <text evidence="12">The sequence shown here is derived from an EMBL/GenBank/DDBJ whole genome shotgun (WGS) entry which is preliminary data.</text>
</comment>
<evidence type="ECO:0000313" key="13">
    <source>
        <dbReference type="Proteomes" id="UP000666240"/>
    </source>
</evidence>
<evidence type="ECO:0000256" key="6">
    <source>
        <dbReference type="ARBA" id="ARBA00022723"/>
    </source>
</evidence>
<evidence type="ECO:0000256" key="9">
    <source>
        <dbReference type="ARBA" id="ARBA00023014"/>
    </source>
</evidence>
<comment type="catalytic activity">
    <reaction evidence="10">
        <text>(sulfur carrier)-H + L-cysteine = (sulfur carrier)-SH + L-alanine</text>
        <dbReference type="Rhea" id="RHEA:43892"/>
        <dbReference type="Rhea" id="RHEA-COMP:14737"/>
        <dbReference type="Rhea" id="RHEA-COMP:14739"/>
        <dbReference type="ChEBI" id="CHEBI:29917"/>
        <dbReference type="ChEBI" id="CHEBI:35235"/>
        <dbReference type="ChEBI" id="CHEBI:57972"/>
        <dbReference type="ChEBI" id="CHEBI:64428"/>
        <dbReference type="EC" id="2.8.1.7"/>
    </reaction>
</comment>
<keyword evidence="5" id="KW-0808">Transferase</keyword>
<evidence type="ECO:0000256" key="1">
    <source>
        <dbReference type="ARBA" id="ARBA00001933"/>
    </source>
</evidence>
<dbReference type="RefSeq" id="WP_209336887.1">
    <property type="nucleotide sequence ID" value="NZ_JAGIYY010000009.1"/>
</dbReference>
<dbReference type="PANTHER" id="PTHR11601:SF34">
    <property type="entry name" value="CYSTEINE DESULFURASE"/>
    <property type="match status" value="1"/>
</dbReference>